<keyword evidence="2" id="KW-1185">Reference proteome</keyword>
<gene>
    <name evidence="1" type="ORF">T05_15805</name>
</gene>
<evidence type="ECO:0000313" key="2">
    <source>
        <dbReference type="Proteomes" id="UP000055048"/>
    </source>
</evidence>
<evidence type="ECO:0000313" key="1">
    <source>
        <dbReference type="EMBL" id="KRX49180.1"/>
    </source>
</evidence>
<name>A0A0V0UCS7_9BILA</name>
<dbReference type="AlphaFoldDB" id="A0A0V0UCS7"/>
<accession>A0A0V0UCS7</accession>
<reference evidence="1 2" key="1">
    <citation type="submission" date="2015-01" db="EMBL/GenBank/DDBJ databases">
        <title>Evolution of Trichinella species and genotypes.</title>
        <authorList>
            <person name="Korhonen P.K."/>
            <person name="Edoardo P."/>
            <person name="Giuseppe L.R."/>
            <person name="Gasser R.B."/>
        </authorList>
    </citation>
    <scope>NUCLEOTIDE SEQUENCE [LARGE SCALE GENOMIC DNA]</scope>
    <source>
        <strain evidence="1">ISS417</strain>
    </source>
</reference>
<proteinExistence type="predicted"/>
<sequence>MTATLVVKKCLMIKSNYYPVQQGEFQRMISENGIQREHGQQTAVGDVEQTRFSDQRRPEDVEQALHGRDVVQEECEQNY</sequence>
<dbReference type="EMBL" id="JYDJ01000019">
    <property type="protein sequence ID" value="KRX49180.1"/>
    <property type="molecule type" value="Genomic_DNA"/>
</dbReference>
<comment type="caution">
    <text evidence="1">The sequence shown here is derived from an EMBL/GenBank/DDBJ whole genome shotgun (WGS) entry which is preliminary data.</text>
</comment>
<protein>
    <submittedName>
        <fullName evidence="1">Uncharacterized protein</fullName>
    </submittedName>
</protein>
<dbReference type="Proteomes" id="UP000055048">
    <property type="component" value="Unassembled WGS sequence"/>
</dbReference>
<organism evidence="1 2">
    <name type="scientific">Trichinella murrelli</name>
    <dbReference type="NCBI Taxonomy" id="144512"/>
    <lineage>
        <taxon>Eukaryota</taxon>
        <taxon>Metazoa</taxon>
        <taxon>Ecdysozoa</taxon>
        <taxon>Nematoda</taxon>
        <taxon>Enoplea</taxon>
        <taxon>Dorylaimia</taxon>
        <taxon>Trichinellida</taxon>
        <taxon>Trichinellidae</taxon>
        <taxon>Trichinella</taxon>
    </lineage>
</organism>